<dbReference type="RefSeq" id="WP_092056434.1">
    <property type="nucleotide sequence ID" value="NZ_FOJJ01000013.1"/>
</dbReference>
<sequence length="102" mass="11834">MIVPENLAEILKALGERLRDERLRRNETQRVFAGRIGVSIPTLCKMENGDHRVQLGHWAIALDLLDHAEDLEHLLAPKENLFEKYQRSQQPKRQRASRRGGK</sequence>
<evidence type="ECO:0000313" key="4">
    <source>
        <dbReference type="Proteomes" id="UP000317155"/>
    </source>
</evidence>
<reference evidence="3 4" key="1">
    <citation type="submission" date="2019-07" db="EMBL/GenBank/DDBJ databases">
        <title>Insights of Desulfuromonas acetexigens electromicrobiology.</title>
        <authorList>
            <person name="Katuri K."/>
            <person name="Sapireddy V."/>
            <person name="Shaw D.R."/>
            <person name="Saikaly P."/>
        </authorList>
    </citation>
    <scope>NUCLEOTIDE SEQUENCE [LARGE SCALE GENOMIC DNA]</scope>
    <source>
        <strain evidence="3 4">2873</strain>
    </source>
</reference>
<evidence type="ECO:0000256" key="1">
    <source>
        <dbReference type="SAM" id="MobiDB-lite"/>
    </source>
</evidence>
<name>A0A550J3R0_9BACT</name>
<dbReference type="InterPro" id="IPR001387">
    <property type="entry name" value="Cro/C1-type_HTH"/>
</dbReference>
<accession>A0A550J3R0</accession>
<dbReference type="EMBL" id="VJVV01000020">
    <property type="protein sequence ID" value="TRO77880.1"/>
    <property type="molecule type" value="Genomic_DNA"/>
</dbReference>
<dbReference type="SUPFAM" id="SSF47413">
    <property type="entry name" value="lambda repressor-like DNA-binding domains"/>
    <property type="match status" value="1"/>
</dbReference>
<feature type="compositionally biased region" description="Basic residues" evidence="1">
    <location>
        <begin position="90"/>
        <end position="102"/>
    </location>
</feature>
<dbReference type="InterPro" id="IPR010982">
    <property type="entry name" value="Lambda_DNA-bd_dom_sf"/>
</dbReference>
<feature type="region of interest" description="Disordered" evidence="1">
    <location>
        <begin position="82"/>
        <end position="102"/>
    </location>
</feature>
<proteinExistence type="predicted"/>
<keyword evidence="4" id="KW-1185">Reference proteome</keyword>
<comment type="caution">
    <text evidence="3">The sequence shown here is derived from an EMBL/GenBank/DDBJ whole genome shotgun (WGS) entry which is preliminary data.</text>
</comment>
<dbReference type="Proteomes" id="UP000317155">
    <property type="component" value="Unassembled WGS sequence"/>
</dbReference>
<feature type="domain" description="HTH cro/C1-type" evidence="2">
    <location>
        <begin position="18"/>
        <end position="71"/>
    </location>
</feature>
<organism evidence="3 4">
    <name type="scientific">Trichloromonas acetexigens</name>
    <dbReference type="NCBI Taxonomy" id="38815"/>
    <lineage>
        <taxon>Bacteria</taxon>
        <taxon>Pseudomonadati</taxon>
        <taxon>Thermodesulfobacteriota</taxon>
        <taxon>Desulfuromonadia</taxon>
        <taxon>Desulfuromonadales</taxon>
        <taxon>Trichloromonadaceae</taxon>
        <taxon>Trichloromonas</taxon>
    </lineage>
</organism>
<dbReference type="PROSITE" id="PS50943">
    <property type="entry name" value="HTH_CROC1"/>
    <property type="match status" value="1"/>
</dbReference>
<dbReference type="OrthoDB" id="5420607at2"/>
<dbReference type="GO" id="GO:0003677">
    <property type="term" value="F:DNA binding"/>
    <property type="evidence" value="ECO:0007669"/>
    <property type="project" value="InterPro"/>
</dbReference>
<dbReference type="Pfam" id="PF13560">
    <property type="entry name" value="HTH_31"/>
    <property type="match status" value="1"/>
</dbReference>
<dbReference type="AlphaFoldDB" id="A0A550J3R0"/>
<dbReference type="Gene3D" id="1.10.260.40">
    <property type="entry name" value="lambda repressor-like DNA-binding domains"/>
    <property type="match status" value="1"/>
</dbReference>
<evidence type="ECO:0000313" key="3">
    <source>
        <dbReference type="EMBL" id="TRO77880.1"/>
    </source>
</evidence>
<evidence type="ECO:0000259" key="2">
    <source>
        <dbReference type="PROSITE" id="PS50943"/>
    </source>
</evidence>
<protein>
    <submittedName>
        <fullName evidence="3">Helix-turn-helix domain-containing protein</fullName>
    </submittedName>
</protein>
<gene>
    <name evidence="3" type="ORF">FL622_16745</name>
</gene>